<reference evidence="2" key="1">
    <citation type="submission" date="2006-03" db="EMBL/GenBank/DDBJ databases">
        <authorList>
            <person name="Bowman J."/>
            <person name="Ferriera S."/>
            <person name="Johnson J."/>
            <person name="Kravitz S."/>
            <person name="Halpern A."/>
            <person name="Remington K."/>
            <person name="Beeson K."/>
            <person name="Tran B."/>
            <person name="Rogers Y.-H."/>
            <person name="Friedman R."/>
            <person name="Venter J.C."/>
        </authorList>
    </citation>
    <scope>NUCLEOTIDE SEQUENCE [LARGE SCALE GENOMIC DNA]</scope>
    <source>
        <strain evidence="2">ATCC 700755</strain>
    </source>
</reference>
<feature type="transmembrane region" description="Helical" evidence="1">
    <location>
        <begin position="12"/>
        <end position="33"/>
    </location>
</feature>
<keyword evidence="1" id="KW-1133">Transmembrane helix</keyword>
<feature type="transmembrane region" description="Helical" evidence="1">
    <location>
        <begin position="87"/>
        <end position="111"/>
    </location>
</feature>
<proteinExistence type="predicted"/>
<evidence type="ECO:0000313" key="3">
    <source>
        <dbReference type="Proteomes" id="UP000008514"/>
    </source>
</evidence>
<gene>
    <name evidence="2" type="ordered locus">P700755_001397</name>
</gene>
<accession>K4ID20</accession>
<dbReference type="InterPro" id="IPR025699">
    <property type="entry name" value="ABC2_memb-like"/>
</dbReference>
<feature type="transmembrane region" description="Helical" evidence="1">
    <location>
        <begin position="201"/>
        <end position="221"/>
    </location>
</feature>
<dbReference type="KEGG" id="ptq:P700755_001397"/>
<feature type="transmembrane region" description="Helical" evidence="1">
    <location>
        <begin position="131"/>
        <end position="148"/>
    </location>
</feature>
<feature type="transmembrane region" description="Helical" evidence="1">
    <location>
        <begin position="160"/>
        <end position="181"/>
    </location>
</feature>
<protein>
    <submittedName>
        <fullName evidence="2">ABC-type transporter membrane protein</fullName>
    </submittedName>
</protein>
<keyword evidence="3" id="KW-1185">Reference proteome</keyword>
<dbReference type="STRING" id="313595.P700755_001397"/>
<dbReference type="Pfam" id="PF13346">
    <property type="entry name" value="ABC2_membrane_5"/>
    <property type="match status" value="1"/>
</dbReference>
<dbReference type="AlphaFoldDB" id="K4ID20"/>
<dbReference type="HOGENOM" id="CLU_1198974_0_0_10"/>
<dbReference type="PANTHER" id="PTHR41309:SF2">
    <property type="entry name" value="MEMBRANE PROTEIN"/>
    <property type="match status" value="1"/>
</dbReference>
<keyword evidence="1" id="KW-0472">Membrane</keyword>
<organism evidence="2 3">
    <name type="scientific">Psychroflexus torquis (strain ATCC 700755 / CIP 106069 / ACAM 623)</name>
    <dbReference type="NCBI Taxonomy" id="313595"/>
    <lineage>
        <taxon>Bacteria</taxon>
        <taxon>Pseudomonadati</taxon>
        <taxon>Bacteroidota</taxon>
        <taxon>Flavobacteriia</taxon>
        <taxon>Flavobacteriales</taxon>
        <taxon>Flavobacteriaceae</taxon>
        <taxon>Psychroflexus</taxon>
    </lineage>
</organism>
<sequence length="231" mass="26427">MLQLILKDFRANWLYQLVSLAILFCISLLFIYHMIEENGSADPELVIYFVVVLLSSSAVSLVFMMIDEMYKMNEFCISLPVTRNQIVVAKYTSSIVQLALALVLHFLGVQVVVYFHGGLGNPELEIINNPIIWISAFMILLLFKSYSYPIYFKFGLMKGVAIHSVLQFILFVIFVVLMANYNHSWNGYPEGISWILNQNKWALLIVVTAFTILMMKGSTVLSTKIFKKKDI</sequence>
<name>K4ID20_PSYTT</name>
<evidence type="ECO:0000256" key="1">
    <source>
        <dbReference type="SAM" id="Phobius"/>
    </source>
</evidence>
<dbReference type="EMBL" id="CP003879">
    <property type="protein sequence ID" value="AFU68319.1"/>
    <property type="molecule type" value="Genomic_DNA"/>
</dbReference>
<keyword evidence="1" id="KW-0812">Transmembrane</keyword>
<feature type="transmembrane region" description="Helical" evidence="1">
    <location>
        <begin position="45"/>
        <end position="66"/>
    </location>
</feature>
<dbReference type="RefSeq" id="WP_015023924.1">
    <property type="nucleotide sequence ID" value="NC_018721.1"/>
</dbReference>
<dbReference type="PANTHER" id="PTHR41309">
    <property type="entry name" value="MEMBRANE PROTEIN-RELATED"/>
    <property type="match status" value="1"/>
</dbReference>
<dbReference type="Proteomes" id="UP000008514">
    <property type="component" value="Chromosome"/>
</dbReference>
<reference evidence="2" key="2">
    <citation type="submission" date="2012-09" db="EMBL/GenBank/DDBJ databases">
        <title>The complete sequence of Psychroflexus torquis an extreme psychrophile from sea-ice that is stimulated by light.</title>
        <authorList>
            <person name="Feng S."/>
            <person name="Powell S.M."/>
            <person name="Bowman J.P."/>
        </authorList>
    </citation>
    <scope>NUCLEOTIDE SEQUENCE [LARGE SCALE GENOMIC DNA]</scope>
    <source>
        <strain evidence="2">ATCC 700755</strain>
    </source>
</reference>
<evidence type="ECO:0000313" key="2">
    <source>
        <dbReference type="EMBL" id="AFU68319.1"/>
    </source>
</evidence>